<accession>A0A232F6X9</accession>
<keyword evidence="2" id="KW-1185">Reference proteome</keyword>
<gene>
    <name evidence="1" type="ORF">TSAR_000127</name>
</gene>
<dbReference type="AlphaFoldDB" id="A0A232F6X9"/>
<evidence type="ECO:0000313" key="2">
    <source>
        <dbReference type="Proteomes" id="UP000215335"/>
    </source>
</evidence>
<name>A0A232F6X9_9HYME</name>
<organism evidence="1 2">
    <name type="scientific">Trichomalopsis sarcophagae</name>
    <dbReference type="NCBI Taxonomy" id="543379"/>
    <lineage>
        <taxon>Eukaryota</taxon>
        <taxon>Metazoa</taxon>
        <taxon>Ecdysozoa</taxon>
        <taxon>Arthropoda</taxon>
        <taxon>Hexapoda</taxon>
        <taxon>Insecta</taxon>
        <taxon>Pterygota</taxon>
        <taxon>Neoptera</taxon>
        <taxon>Endopterygota</taxon>
        <taxon>Hymenoptera</taxon>
        <taxon>Apocrita</taxon>
        <taxon>Proctotrupomorpha</taxon>
        <taxon>Chalcidoidea</taxon>
        <taxon>Pteromalidae</taxon>
        <taxon>Pteromalinae</taxon>
        <taxon>Trichomalopsis</taxon>
    </lineage>
</organism>
<evidence type="ECO:0000313" key="1">
    <source>
        <dbReference type="EMBL" id="OXU26117.1"/>
    </source>
</evidence>
<comment type="caution">
    <text evidence="1">The sequence shown here is derived from an EMBL/GenBank/DDBJ whole genome shotgun (WGS) entry which is preliminary data.</text>
</comment>
<protein>
    <submittedName>
        <fullName evidence="1">Uncharacterized protein</fullName>
    </submittedName>
</protein>
<dbReference type="EMBL" id="NNAY01000874">
    <property type="protein sequence ID" value="OXU26117.1"/>
    <property type="molecule type" value="Genomic_DNA"/>
</dbReference>
<dbReference type="Proteomes" id="UP000215335">
    <property type="component" value="Unassembled WGS sequence"/>
</dbReference>
<sequence>MLLHKVNRRTGEPKNWRIGEMENRRNGERQNGFLFNIIGDYATRDLSRNLFPRLFLRLFLKKWDLLRHRHYNEYIQTYKIFKIFNFEKTLQFF</sequence>
<reference evidence="1 2" key="1">
    <citation type="journal article" date="2017" name="Curr. Biol.">
        <title>The Evolution of Venom by Co-option of Single-Copy Genes.</title>
        <authorList>
            <person name="Martinson E.O."/>
            <person name="Mrinalini"/>
            <person name="Kelkar Y.D."/>
            <person name="Chang C.H."/>
            <person name="Werren J.H."/>
        </authorList>
    </citation>
    <scope>NUCLEOTIDE SEQUENCE [LARGE SCALE GENOMIC DNA]</scope>
    <source>
        <strain evidence="1 2">Alberta</strain>
        <tissue evidence="1">Whole body</tissue>
    </source>
</reference>
<proteinExistence type="predicted"/>